<dbReference type="InterPro" id="IPR006179">
    <property type="entry name" value="5_nucleotidase/apyrase"/>
</dbReference>
<dbReference type="InterPro" id="IPR036907">
    <property type="entry name" value="5'-Nucleotdase_C_sf"/>
</dbReference>
<dbReference type="SUPFAM" id="SSF56300">
    <property type="entry name" value="Metallo-dependent phosphatases"/>
    <property type="match status" value="1"/>
</dbReference>
<keyword evidence="2" id="KW-0378">Hydrolase</keyword>
<dbReference type="Gene3D" id="3.60.21.10">
    <property type="match status" value="1"/>
</dbReference>
<dbReference type="SUPFAM" id="SSF55816">
    <property type="entry name" value="5'-nucleotidase (syn. UDP-sugar hydrolase), C-terminal domain"/>
    <property type="match status" value="1"/>
</dbReference>
<evidence type="ECO:0000313" key="2">
    <source>
        <dbReference type="EMBL" id="CAD5972888.1"/>
    </source>
</evidence>
<reference evidence="2" key="1">
    <citation type="submission" date="2020-09" db="EMBL/GenBank/DDBJ databases">
        <authorList>
            <person name="Blom J."/>
        </authorList>
    </citation>
    <scope>NUCLEOTIDE SEQUENCE</scope>
    <source>
        <strain evidence="2">No.66</strain>
    </source>
</reference>
<protein>
    <submittedName>
        <fullName evidence="2">Trifunctional nucleotide phosphoesterase protein YfkN</fullName>
        <ecNumber evidence="2">3.1.3.6</ecNumber>
    </submittedName>
</protein>
<dbReference type="PANTHER" id="PTHR11575">
    <property type="entry name" value="5'-NUCLEOTIDASE-RELATED"/>
    <property type="match status" value="1"/>
</dbReference>
<dbReference type="EC" id="3.1.3.6" evidence="2"/>
<dbReference type="InterPro" id="IPR008334">
    <property type="entry name" value="5'-Nucleotdase_C"/>
</dbReference>
<dbReference type="Pfam" id="PF02872">
    <property type="entry name" value="5_nucleotid_C"/>
    <property type="match status" value="1"/>
</dbReference>
<dbReference type="Gene3D" id="2.150.10.10">
    <property type="entry name" value="Serralysin-like metalloprotease, C-terminal"/>
    <property type="match status" value="1"/>
</dbReference>
<proteinExistence type="predicted"/>
<dbReference type="RefSeq" id="WP_227381604.1">
    <property type="nucleotide sequence ID" value="NZ_JBAVBW010000160.1"/>
</dbReference>
<dbReference type="PRINTS" id="PR00313">
    <property type="entry name" value="CABNDNGRPT"/>
</dbReference>
<dbReference type="Gene3D" id="3.90.780.10">
    <property type="entry name" value="5'-Nucleotidase, C-terminal domain"/>
    <property type="match status" value="1"/>
</dbReference>
<dbReference type="GO" id="GO:0030288">
    <property type="term" value="C:outer membrane-bounded periplasmic space"/>
    <property type="evidence" value="ECO:0007669"/>
    <property type="project" value="TreeGrafter"/>
</dbReference>
<sequence length="784" mass="81049">MTFTLQILHTSDQEAGVEALEDILPFSSVINALRSQFPEQTLALTSGDLYIPGPFFFASSDPALSAVIGKPGAGRADIETNNGLFFDVATFGSHEFDLGTGLLASLIPADPVIEGAYNYPGTKFPFLSANLDFSTDSNLAKFVVPDGQPPQPNSIAKSTVISVQGQPIGIVGATTPLLGSLSSPGNVGISPSDPNNFDALAATIQPSIDALTAQGINKIVLLSHMRDLNIDRELASRLRDVDVIVAGGSNDILADATDRLRVGDTSEGLYPILTTSTTGQPVAIVNTKGNYKYVGRLVADFDDNGVLIPSSIDPKISGAFAADETGVIETGNVPPNEELSVGLAAGQLSIVPKDGNTFGRSEVFLNGGTSDVRTQETNLGNLGADANLFAARQVDPSVAISIKNGGSIRYSIGAISSEGEKIPPLANPIAGKEAGQVSQLDIENVMRFNNELTVLTLTASQLQQVLEHGLAKTVAGATPGQFPQVGGMAFSFDPSLPVGQRLRSLSLRDESGSVTDIVVENGQLVGDPNRSFRTVTLKFLADGGDGYPFPDFASTSNPVTLAAPESDSTFNTPGREQKAVADYLTAIGSFTEADVPPAQDDRIQILTARSDTALASDFFNLNNADNVFTVTSGLLAGRSGGLRSLDGNDVVTGSADADIINGNRNNDNISGLGGDDTIFGGAGNDVLKGGEGNDLLFGNLGGDTLTGGSGSDTFVLRSGGGGDVVTDFENGFDSLGLQAGLTFAQLSVTQGSAGTLISFGQEVLVTLNGVSSSLVTAQSFKAIA</sequence>
<dbReference type="PRINTS" id="PR01607">
    <property type="entry name" value="APYRASEFAMLY"/>
</dbReference>
<feature type="domain" description="5'-Nucleotidase C-terminal" evidence="1">
    <location>
        <begin position="369"/>
        <end position="548"/>
    </location>
</feature>
<dbReference type="PANTHER" id="PTHR11575:SF24">
    <property type="entry name" value="5'-NUCLEOTIDASE"/>
    <property type="match status" value="1"/>
</dbReference>
<dbReference type="GO" id="GO:0009166">
    <property type="term" value="P:nucleotide catabolic process"/>
    <property type="evidence" value="ECO:0007669"/>
    <property type="project" value="InterPro"/>
</dbReference>
<dbReference type="InterPro" id="IPR011049">
    <property type="entry name" value="Serralysin-like_metalloprot_C"/>
</dbReference>
<dbReference type="GO" id="GO:0008253">
    <property type="term" value="F:5'-nucleotidase activity"/>
    <property type="evidence" value="ECO:0007669"/>
    <property type="project" value="TreeGrafter"/>
</dbReference>
<name>A0AAD1Q713_PLAAG</name>
<dbReference type="PROSITE" id="PS00330">
    <property type="entry name" value="HEMOLYSIN_CALCIUM"/>
    <property type="match status" value="2"/>
</dbReference>
<dbReference type="GO" id="GO:0008768">
    <property type="term" value="F:UDP-sugar diphosphatase activity"/>
    <property type="evidence" value="ECO:0007669"/>
    <property type="project" value="TreeGrafter"/>
</dbReference>
<gene>
    <name evidence="2" type="primary">yfkN</name>
    <name evidence="2" type="ORF">PANO66_04096</name>
</gene>
<dbReference type="InterPro" id="IPR001343">
    <property type="entry name" value="Hemolysn_Ca-bd"/>
</dbReference>
<dbReference type="Proteomes" id="UP001153761">
    <property type="component" value="Chromosome"/>
</dbReference>
<dbReference type="SUPFAM" id="SSF51120">
    <property type="entry name" value="beta-Roll"/>
    <property type="match status" value="1"/>
</dbReference>
<organism evidence="2 3">
    <name type="scientific">Planktothrix agardhii</name>
    <name type="common">Oscillatoria agardhii</name>
    <dbReference type="NCBI Taxonomy" id="1160"/>
    <lineage>
        <taxon>Bacteria</taxon>
        <taxon>Bacillati</taxon>
        <taxon>Cyanobacteriota</taxon>
        <taxon>Cyanophyceae</taxon>
        <taxon>Oscillatoriophycideae</taxon>
        <taxon>Oscillatoriales</taxon>
        <taxon>Microcoleaceae</taxon>
        <taxon>Planktothrix</taxon>
    </lineage>
</organism>
<dbReference type="AlphaFoldDB" id="A0AAD1Q713"/>
<dbReference type="Pfam" id="PF00353">
    <property type="entry name" value="HemolysinCabind"/>
    <property type="match status" value="2"/>
</dbReference>
<dbReference type="InterPro" id="IPR029052">
    <property type="entry name" value="Metallo-depent_PP-like"/>
</dbReference>
<dbReference type="EMBL" id="LR882963">
    <property type="protein sequence ID" value="CAD5972888.1"/>
    <property type="molecule type" value="Genomic_DNA"/>
</dbReference>
<dbReference type="InterPro" id="IPR018511">
    <property type="entry name" value="Hemolysin-typ_Ca-bd_CS"/>
</dbReference>
<accession>A0AAD1Q713</accession>
<evidence type="ECO:0000259" key="1">
    <source>
        <dbReference type="Pfam" id="PF02872"/>
    </source>
</evidence>
<evidence type="ECO:0000313" key="3">
    <source>
        <dbReference type="Proteomes" id="UP001153761"/>
    </source>
</evidence>
<dbReference type="GO" id="GO:0008254">
    <property type="term" value="F:3'-nucleotidase activity"/>
    <property type="evidence" value="ECO:0007669"/>
    <property type="project" value="UniProtKB-EC"/>
</dbReference>
<dbReference type="GO" id="GO:0005509">
    <property type="term" value="F:calcium ion binding"/>
    <property type="evidence" value="ECO:0007669"/>
    <property type="project" value="InterPro"/>
</dbReference>